<sequence>MKVAVLGFCLISIAAAWPVGKPKQHAVSASSEEKQDPRGQHSHRPHLDLVNSQSHEHLQNDLASLQQALRSSEENADVPEQPRFPDTPSKSHEAVDDDTDDHNDSNDTDESDEVVTDAPTEAPVTPFNRGDNAGRGDSVAYGLRARVSVVKSSPLRKAARKV</sequence>
<comment type="subcellular location">
    <subcellularLocation>
        <location evidence="1">Secreted</location>
    </subcellularLocation>
</comment>
<evidence type="ECO:0000256" key="9">
    <source>
        <dbReference type="SAM" id="MobiDB-lite"/>
    </source>
</evidence>
<proteinExistence type="inferred from homology"/>
<keyword evidence="6" id="KW-0130">Cell adhesion</keyword>
<evidence type="ECO:0000256" key="10">
    <source>
        <dbReference type="SAM" id="SignalP"/>
    </source>
</evidence>
<feature type="non-terminal residue" evidence="11">
    <location>
        <position position="1"/>
    </location>
</feature>
<protein>
    <submittedName>
        <fullName evidence="11">OSTP protein</fullName>
    </submittedName>
</protein>
<evidence type="ECO:0000256" key="1">
    <source>
        <dbReference type="ARBA" id="ARBA00004613"/>
    </source>
</evidence>
<organism evidence="11 12">
    <name type="scientific">Alectura lathami</name>
    <name type="common">Australian brush turkey</name>
    <dbReference type="NCBI Taxonomy" id="81907"/>
    <lineage>
        <taxon>Eukaryota</taxon>
        <taxon>Metazoa</taxon>
        <taxon>Chordata</taxon>
        <taxon>Craniata</taxon>
        <taxon>Vertebrata</taxon>
        <taxon>Euteleostomi</taxon>
        <taxon>Archelosauria</taxon>
        <taxon>Archosauria</taxon>
        <taxon>Dinosauria</taxon>
        <taxon>Saurischia</taxon>
        <taxon>Theropoda</taxon>
        <taxon>Coelurosauria</taxon>
        <taxon>Aves</taxon>
        <taxon>Neognathae</taxon>
        <taxon>Galloanserae</taxon>
        <taxon>Galliformes</taxon>
        <taxon>Megapodiidae</taxon>
        <taxon>Alectura</taxon>
    </lineage>
</organism>
<dbReference type="GO" id="GO:0050840">
    <property type="term" value="F:extracellular matrix binding"/>
    <property type="evidence" value="ECO:0007669"/>
    <property type="project" value="TreeGrafter"/>
</dbReference>
<dbReference type="GO" id="GO:0045780">
    <property type="term" value="P:positive regulation of bone resorption"/>
    <property type="evidence" value="ECO:0007669"/>
    <property type="project" value="TreeGrafter"/>
</dbReference>
<feature type="compositionally biased region" description="Acidic residues" evidence="9">
    <location>
        <begin position="95"/>
        <end position="115"/>
    </location>
</feature>
<dbReference type="Pfam" id="PF00865">
    <property type="entry name" value="Osteopontin"/>
    <property type="match status" value="1"/>
</dbReference>
<keyword evidence="8" id="KW-0325">Glycoprotein</keyword>
<evidence type="ECO:0000313" key="11">
    <source>
        <dbReference type="EMBL" id="NXL84877.1"/>
    </source>
</evidence>
<evidence type="ECO:0000313" key="12">
    <source>
        <dbReference type="Proteomes" id="UP000562322"/>
    </source>
</evidence>
<comment type="similarity">
    <text evidence="2">Belongs to the osteopontin family.</text>
</comment>
<dbReference type="OrthoDB" id="9047304at2759"/>
<dbReference type="PANTHER" id="PTHR10607">
    <property type="entry name" value="OSTEOPONTIN"/>
    <property type="match status" value="1"/>
</dbReference>
<dbReference type="GO" id="GO:0005615">
    <property type="term" value="C:extracellular space"/>
    <property type="evidence" value="ECO:0007669"/>
    <property type="project" value="TreeGrafter"/>
</dbReference>
<dbReference type="AlphaFoldDB" id="A0A7L0W156"/>
<evidence type="ECO:0000256" key="7">
    <source>
        <dbReference type="ARBA" id="ARBA00022981"/>
    </source>
</evidence>
<accession>A0A7L0W156</accession>
<evidence type="ECO:0000256" key="8">
    <source>
        <dbReference type="ARBA" id="ARBA00023180"/>
    </source>
</evidence>
<evidence type="ECO:0000256" key="5">
    <source>
        <dbReference type="ARBA" id="ARBA00022729"/>
    </source>
</evidence>
<evidence type="ECO:0000256" key="2">
    <source>
        <dbReference type="ARBA" id="ARBA00007517"/>
    </source>
</evidence>
<dbReference type="InterPro" id="IPR019841">
    <property type="entry name" value="Osteopontin_CS"/>
</dbReference>
<dbReference type="GO" id="GO:0001649">
    <property type="term" value="P:osteoblast differentiation"/>
    <property type="evidence" value="ECO:0007669"/>
    <property type="project" value="TreeGrafter"/>
</dbReference>
<dbReference type="InterPro" id="IPR002038">
    <property type="entry name" value="Osteopontin"/>
</dbReference>
<feature type="non-terminal residue" evidence="11">
    <location>
        <position position="162"/>
    </location>
</feature>
<keyword evidence="7" id="KW-0730">Sialic acid</keyword>
<name>A0A7L0W156_ALELA</name>
<evidence type="ECO:0000256" key="3">
    <source>
        <dbReference type="ARBA" id="ARBA00022525"/>
    </source>
</evidence>
<keyword evidence="4" id="KW-0597">Phosphoprotein</keyword>
<feature type="compositionally biased region" description="Polar residues" evidence="9">
    <location>
        <begin position="61"/>
        <end position="70"/>
    </location>
</feature>
<evidence type="ECO:0000256" key="4">
    <source>
        <dbReference type="ARBA" id="ARBA00022553"/>
    </source>
</evidence>
<dbReference type="PROSITE" id="PS00884">
    <property type="entry name" value="OSTEOPONTIN"/>
    <property type="match status" value="1"/>
</dbReference>
<feature type="region of interest" description="Disordered" evidence="9">
    <location>
        <begin position="20"/>
        <end position="146"/>
    </location>
</feature>
<reference evidence="11 12" key="1">
    <citation type="submission" date="2019-09" db="EMBL/GenBank/DDBJ databases">
        <title>Bird 10,000 Genomes (B10K) Project - Family phase.</title>
        <authorList>
            <person name="Zhang G."/>
        </authorList>
    </citation>
    <scope>NUCLEOTIDE SEQUENCE [LARGE SCALE GENOMIC DNA]</scope>
    <source>
        <strain evidence="11">B10K-DU-001-39</strain>
        <tissue evidence="11">Muscle</tissue>
    </source>
</reference>
<gene>
    <name evidence="11" type="primary">Spp1</name>
    <name evidence="11" type="ORF">ALELAT_R00657</name>
</gene>
<dbReference type="PANTHER" id="PTHR10607:SF1">
    <property type="entry name" value="OSTEOPONTIN"/>
    <property type="match status" value="1"/>
</dbReference>
<keyword evidence="5 10" id="KW-0732">Signal</keyword>
<comment type="caution">
    <text evidence="11">The sequence shown here is derived from an EMBL/GenBank/DDBJ whole genome shotgun (WGS) entry which is preliminary data.</text>
</comment>
<dbReference type="Proteomes" id="UP000562322">
    <property type="component" value="Unassembled WGS sequence"/>
</dbReference>
<evidence type="ECO:0000256" key="6">
    <source>
        <dbReference type="ARBA" id="ARBA00022889"/>
    </source>
</evidence>
<dbReference type="EMBL" id="VXAV01001973">
    <property type="protein sequence ID" value="NXL84877.1"/>
    <property type="molecule type" value="Genomic_DNA"/>
</dbReference>
<keyword evidence="3" id="KW-0964">Secreted</keyword>
<feature type="signal peptide" evidence="10">
    <location>
        <begin position="1"/>
        <end position="16"/>
    </location>
</feature>
<dbReference type="SMART" id="SM00017">
    <property type="entry name" value="OSTEO"/>
    <property type="match status" value="1"/>
</dbReference>
<keyword evidence="12" id="KW-1185">Reference proteome</keyword>
<feature type="chain" id="PRO_5029845047" evidence="10">
    <location>
        <begin position="17"/>
        <end position="162"/>
    </location>
</feature>
<dbReference type="GO" id="GO:0007155">
    <property type="term" value="P:cell adhesion"/>
    <property type="evidence" value="ECO:0007669"/>
    <property type="project" value="UniProtKB-KW"/>
</dbReference>